<protein>
    <submittedName>
        <fullName evidence="1">Uncharacterized protein</fullName>
    </submittedName>
</protein>
<evidence type="ECO:0000313" key="2">
    <source>
        <dbReference type="Proteomes" id="UP000507245"/>
    </source>
</evidence>
<dbReference type="Gene3D" id="3.80.10.10">
    <property type="entry name" value="Ribonuclease Inhibitor"/>
    <property type="match status" value="1"/>
</dbReference>
<evidence type="ECO:0000313" key="1">
    <source>
        <dbReference type="EMBL" id="CAB4320639.1"/>
    </source>
</evidence>
<accession>A0A6J5Y3Z5</accession>
<dbReference type="Proteomes" id="UP000507245">
    <property type="component" value="Unassembled WGS sequence"/>
</dbReference>
<name>A0A6J5Y3Z5_PRUAR</name>
<organism evidence="1 2">
    <name type="scientific">Prunus armeniaca</name>
    <name type="common">Apricot</name>
    <name type="synonym">Armeniaca vulgaris</name>
    <dbReference type="NCBI Taxonomy" id="36596"/>
    <lineage>
        <taxon>Eukaryota</taxon>
        <taxon>Viridiplantae</taxon>
        <taxon>Streptophyta</taxon>
        <taxon>Embryophyta</taxon>
        <taxon>Tracheophyta</taxon>
        <taxon>Spermatophyta</taxon>
        <taxon>Magnoliopsida</taxon>
        <taxon>eudicotyledons</taxon>
        <taxon>Gunneridae</taxon>
        <taxon>Pentapetalae</taxon>
        <taxon>rosids</taxon>
        <taxon>fabids</taxon>
        <taxon>Rosales</taxon>
        <taxon>Rosaceae</taxon>
        <taxon>Amygdaloideae</taxon>
        <taxon>Amygdaleae</taxon>
        <taxon>Prunus</taxon>
    </lineage>
</organism>
<dbReference type="AlphaFoldDB" id="A0A6J5Y3Z5"/>
<keyword evidence="2" id="KW-1185">Reference proteome</keyword>
<reference evidence="2" key="1">
    <citation type="journal article" date="2020" name="Genome Biol.">
        <title>Gamete binning: chromosome-level and haplotype-resolved genome assembly enabled by high-throughput single-cell sequencing of gamete genomes.</title>
        <authorList>
            <person name="Campoy J.A."/>
            <person name="Sun H."/>
            <person name="Goel M."/>
            <person name="Jiao W.-B."/>
            <person name="Folz-Donahue K."/>
            <person name="Wang N."/>
            <person name="Rubio M."/>
            <person name="Liu C."/>
            <person name="Kukat C."/>
            <person name="Ruiz D."/>
            <person name="Huettel B."/>
            <person name="Schneeberger K."/>
        </authorList>
    </citation>
    <scope>NUCLEOTIDE SEQUENCE [LARGE SCALE GENOMIC DNA]</scope>
    <source>
        <strain evidence="2">cv. Rojo Pasion</strain>
    </source>
</reference>
<dbReference type="InterPro" id="IPR032675">
    <property type="entry name" value="LRR_dom_sf"/>
</dbReference>
<proteinExistence type="predicted"/>
<dbReference type="SUPFAM" id="SSF52075">
    <property type="entry name" value="Outer arm dynein light chain 1"/>
    <property type="match status" value="1"/>
</dbReference>
<sequence>MAKSDDSRSAESLVTLQGCNLAFPKLSRFEVDGSNLSDIADFLLTLDCMTTLTRLDLSGSNFVSLPEGEFQSGSVIVRI</sequence>
<gene>
    <name evidence="1" type="ORF">ORAREDHAP_LOCUS49530</name>
</gene>
<dbReference type="EMBL" id="CAEKKB010000008">
    <property type="protein sequence ID" value="CAB4320639.1"/>
    <property type="molecule type" value="Genomic_DNA"/>
</dbReference>